<evidence type="ECO:0000256" key="5">
    <source>
        <dbReference type="ARBA" id="ARBA00022692"/>
    </source>
</evidence>
<reference evidence="13 14" key="1">
    <citation type="submission" date="2021-12" db="EMBL/GenBank/DDBJ databases">
        <title>Genome sequencing of bacteria with rrn-lacking chromosome and rrn-plasmid.</title>
        <authorList>
            <person name="Anda M."/>
            <person name="Iwasaki W."/>
        </authorList>
    </citation>
    <scope>NUCLEOTIDE SEQUENCE [LARGE SCALE GENOMIC DNA]</scope>
    <source>
        <strain evidence="13 14">NBRC 101262</strain>
    </source>
</reference>
<gene>
    <name evidence="13" type="ORF">PEPS_08240</name>
</gene>
<organism evidence="13 14">
    <name type="scientific">Persicobacter psychrovividus</name>
    <dbReference type="NCBI Taxonomy" id="387638"/>
    <lineage>
        <taxon>Bacteria</taxon>
        <taxon>Pseudomonadati</taxon>
        <taxon>Bacteroidota</taxon>
        <taxon>Cytophagia</taxon>
        <taxon>Cytophagales</taxon>
        <taxon>Persicobacteraceae</taxon>
        <taxon>Persicobacter</taxon>
    </lineage>
</organism>
<keyword evidence="10" id="KW-0739">Sodium transport</keyword>
<dbReference type="PANTHER" id="PTHR42985">
    <property type="entry name" value="SODIUM-COUPLED MONOCARBOXYLATE TRANSPORTER"/>
    <property type="match status" value="1"/>
</dbReference>
<keyword evidence="9 12" id="KW-0472">Membrane</keyword>
<evidence type="ECO:0000256" key="3">
    <source>
        <dbReference type="ARBA" id="ARBA00022448"/>
    </source>
</evidence>
<feature type="transmembrane region" description="Helical" evidence="12">
    <location>
        <begin position="183"/>
        <end position="202"/>
    </location>
</feature>
<proteinExistence type="inferred from homology"/>
<keyword evidence="3" id="KW-0813">Transport</keyword>
<comment type="subcellular location">
    <subcellularLocation>
        <location evidence="1">Cell membrane</location>
        <topology evidence="1">Multi-pass membrane protein</topology>
    </subcellularLocation>
</comment>
<feature type="transmembrane region" description="Helical" evidence="12">
    <location>
        <begin position="118"/>
        <end position="147"/>
    </location>
</feature>
<keyword evidence="5 12" id="KW-0812">Transmembrane</keyword>
<accession>A0ABM7VCY8</accession>
<dbReference type="EMBL" id="AP025292">
    <property type="protein sequence ID" value="BDC98543.1"/>
    <property type="molecule type" value="Genomic_DNA"/>
</dbReference>
<sequence>MMSPTLVFVILFAYFLLLIMLSYFTGRNSNSDAFFSGNHASPWYLVAFGMVGASLSGVTFISVPGQVNVQGFAYLQFVLGNFVGYWLIAEVLLPLYYKNKVTSIYELIAQRLGRVSHRTASVAFVVSQLIGASFRMFLAVMVLQMAFFDPVGIPFPVTVAIMILMIYAYTFRSGIKTIVWTDTLQTACMLVAVFVTLFYIKAHLSMSFGELWANASGQGYTKLWDWQWQSATFFPKQFFAGIFITIVMVGLDQNMMQKNLTCKDLPSAQKNMRWFSISFLISCAFFLFTGACLYLYAIDAGLPFPEKGDQLFPMLALQYMPVGVSIAFLLGIIASAYSSADSSLTALTTSVCIDWFDKKQPTKRFRTVVHVSLSVLMWLVIVVFDAVQNQSVVTAVFKVAGYTYGPLLGMFCFAFFFKERSLPAWATPVASILAPLICWVISTNSQQWFWGYQFGFELLILNGGLMVGLLALFNRLASISSTDFTD</sequence>
<dbReference type="PANTHER" id="PTHR42985:SF47">
    <property type="entry name" value="INTEGRAL MEMBRANE TRANSPORT PROTEIN"/>
    <property type="match status" value="1"/>
</dbReference>
<feature type="transmembrane region" description="Helical" evidence="12">
    <location>
        <begin position="73"/>
        <end position="97"/>
    </location>
</feature>
<dbReference type="RefSeq" id="WP_338397732.1">
    <property type="nucleotide sequence ID" value="NZ_AP025292.1"/>
</dbReference>
<protein>
    <submittedName>
        <fullName evidence="13">Sodium:solute symporter</fullName>
    </submittedName>
</protein>
<keyword evidence="6 12" id="KW-1133">Transmembrane helix</keyword>
<evidence type="ECO:0000256" key="10">
    <source>
        <dbReference type="ARBA" id="ARBA00023201"/>
    </source>
</evidence>
<keyword evidence="14" id="KW-1185">Reference proteome</keyword>
<name>A0ABM7VCY8_9BACT</name>
<evidence type="ECO:0000256" key="7">
    <source>
        <dbReference type="ARBA" id="ARBA00023053"/>
    </source>
</evidence>
<comment type="similarity">
    <text evidence="2 11">Belongs to the sodium:solute symporter (SSF) (TC 2.A.21) family.</text>
</comment>
<dbReference type="Gene3D" id="1.20.1730.10">
    <property type="entry name" value="Sodium/glucose cotransporter"/>
    <property type="match status" value="1"/>
</dbReference>
<keyword evidence="8" id="KW-0406">Ion transport</keyword>
<feature type="transmembrane region" description="Helical" evidence="12">
    <location>
        <begin position="233"/>
        <end position="251"/>
    </location>
</feature>
<feature type="transmembrane region" description="Helical" evidence="12">
    <location>
        <begin position="399"/>
        <end position="417"/>
    </location>
</feature>
<dbReference type="InterPro" id="IPR001734">
    <property type="entry name" value="Na/solute_symporter"/>
</dbReference>
<keyword evidence="7" id="KW-0915">Sodium</keyword>
<evidence type="ECO:0000313" key="14">
    <source>
        <dbReference type="Proteomes" id="UP001354989"/>
    </source>
</evidence>
<feature type="transmembrane region" description="Helical" evidence="12">
    <location>
        <begin position="316"/>
        <end position="337"/>
    </location>
</feature>
<dbReference type="Pfam" id="PF00474">
    <property type="entry name" value="SSF"/>
    <property type="match status" value="1"/>
</dbReference>
<evidence type="ECO:0000256" key="11">
    <source>
        <dbReference type="RuleBase" id="RU362091"/>
    </source>
</evidence>
<evidence type="ECO:0000313" key="13">
    <source>
        <dbReference type="EMBL" id="BDC98543.1"/>
    </source>
</evidence>
<evidence type="ECO:0000256" key="4">
    <source>
        <dbReference type="ARBA" id="ARBA00022475"/>
    </source>
</evidence>
<evidence type="ECO:0000256" key="9">
    <source>
        <dbReference type="ARBA" id="ARBA00023136"/>
    </source>
</evidence>
<evidence type="ECO:0000256" key="2">
    <source>
        <dbReference type="ARBA" id="ARBA00006434"/>
    </source>
</evidence>
<feature type="transmembrane region" description="Helical" evidence="12">
    <location>
        <begin position="153"/>
        <end position="171"/>
    </location>
</feature>
<evidence type="ECO:0000256" key="12">
    <source>
        <dbReference type="SAM" id="Phobius"/>
    </source>
</evidence>
<feature type="transmembrane region" description="Helical" evidence="12">
    <location>
        <begin position="454"/>
        <end position="473"/>
    </location>
</feature>
<evidence type="ECO:0000256" key="8">
    <source>
        <dbReference type="ARBA" id="ARBA00023065"/>
    </source>
</evidence>
<dbReference type="Proteomes" id="UP001354989">
    <property type="component" value="Chromosome"/>
</dbReference>
<evidence type="ECO:0000256" key="6">
    <source>
        <dbReference type="ARBA" id="ARBA00022989"/>
    </source>
</evidence>
<feature type="transmembrane region" description="Helical" evidence="12">
    <location>
        <begin position="424"/>
        <end position="442"/>
    </location>
</feature>
<feature type="transmembrane region" description="Helical" evidence="12">
    <location>
        <begin position="44"/>
        <end position="67"/>
    </location>
</feature>
<keyword evidence="4" id="KW-1003">Cell membrane</keyword>
<feature type="transmembrane region" description="Helical" evidence="12">
    <location>
        <begin position="368"/>
        <end position="387"/>
    </location>
</feature>
<dbReference type="CDD" id="cd10326">
    <property type="entry name" value="SLC5sbd_NIS-like"/>
    <property type="match status" value="1"/>
</dbReference>
<dbReference type="InterPro" id="IPR038377">
    <property type="entry name" value="Na/Glc_symporter_sf"/>
</dbReference>
<feature type="transmembrane region" description="Helical" evidence="12">
    <location>
        <begin position="272"/>
        <end position="296"/>
    </location>
</feature>
<feature type="transmembrane region" description="Helical" evidence="12">
    <location>
        <begin position="6"/>
        <end position="24"/>
    </location>
</feature>
<dbReference type="InterPro" id="IPR051163">
    <property type="entry name" value="Sodium:Solute_Symporter_SSF"/>
</dbReference>
<evidence type="ECO:0000256" key="1">
    <source>
        <dbReference type="ARBA" id="ARBA00004651"/>
    </source>
</evidence>